<dbReference type="Gene3D" id="3.40.630.30">
    <property type="match status" value="1"/>
</dbReference>
<dbReference type="Pfam" id="PF13480">
    <property type="entry name" value="Acetyltransf_6"/>
    <property type="match status" value="1"/>
</dbReference>
<dbReference type="InterPro" id="IPR038740">
    <property type="entry name" value="BioF2-like_GNAT_dom"/>
</dbReference>
<dbReference type="InterPro" id="IPR016181">
    <property type="entry name" value="Acyl_CoA_acyltransferase"/>
</dbReference>
<dbReference type="STRING" id="1123272.SAMN02745824_2269"/>
<keyword evidence="3" id="KW-1185">Reference proteome</keyword>
<dbReference type="GO" id="GO:0016740">
    <property type="term" value="F:transferase activity"/>
    <property type="evidence" value="ECO:0007669"/>
    <property type="project" value="UniProtKB-KW"/>
</dbReference>
<keyword evidence="2" id="KW-0808">Transferase</keyword>
<dbReference type="SUPFAM" id="SSF55729">
    <property type="entry name" value="Acyl-CoA N-acyltransferases (Nat)"/>
    <property type="match status" value="1"/>
</dbReference>
<protein>
    <submittedName>
        <fullName evidence="2">Acetyltransferase (GNAT) domain-containing protein</fullName>
    </submittedName>
</protein>
<proteinExistence type="predicted"/>
<accession>A0A1N6F7C7</accession>
<dbReference type="EMBL" id="FSQW01000002">
    <property type="protein sequence ID" value="SIN91139.1"/>
    <property type="molecule type" value="Genomic_DNA"/>
</dbReference>
<dbReference type="AlphaFoldDB" id="A0A1N6F7C7"/>
<dbReference type="Proteomes" id="UP000185192">
    <property type="component" value="Unassembled WGS sequence"/>
</dbReference>
<organism evidence="2 3">
    <name type="scientific">Parasphingorhabdus marina DSM 22363</name>
    <dbReference type="NCBI Taxonomy" id="1123272"/>
    <lineage>
        <taxon>Bacteria</taxon>
        <taxon>Pseudomonadati</taxon>
        <taxon>Pseudomonadota</taxon>
        <taxon>Alphaproteobacteria</taxon>
        <taxon>Sphingomonadales</taxon>
        <taxon>Sphingomonadaceae</taxon>
        <taxon>Parasphingorhabdus</taxon>
    </lineage>
</organism>
<evidence type="ECO:0000313" key="3">
    <source>
        <dbReference type="Proteomes" id="UP000185192"/>
    </source>
</evidence>
<gene>
    <name evidence="2" type="ORF">SAMN02745824_2269</name>
</gene>
<evidence type="ECO:0000313" key="2">
    <source>
        <dbReference type="EMBL" id="SIN91139.1"/>
    </source>
</evidence>
<feature type="domain" description="BioF2-like acetyltransferase" evidence="1">
    <location>
        <begin position="169"/>
        <end position="301"/>
    </location>
</feature>
<evidence type="ECO:0000259" key="1">
    <source>
        <dbReference type="Pfam" id="PF13480"/>
    </source>
</evidence>
<sequence length="342" mass="39336">MNSEYHDNFQSAQAVAGKKLDRAVQKSLFDRLNWVRNLHKYCVSDHQPVIFRSSEGEAEAWMYLMKTGIGKYEGLANWYNFTFRPVFTGDFDEVTKLALLAAIAKEARGSAHKITLSPMPEEDQSTSLTQRAFEQAGWIAFRSKADDNHVLAVKGRTFDSYWAERPGQLRNTVRRKAKKNLVSTRIENQFTEEHWKDYLHVYANSWKPEEGSPEFLKTLAKQESDAGCLRLGLAYIEGQPVAAQLWTVENGEALIHKLAHLEDATKSSPGTLLTAAMFQHVIDVDHVDLVDFGTGNDPYKRDWMDTVRTRYRLEMYWPNNPMAWFPILKQYLSGLVRRRTSH</sequence>
<reference evidence="3" key="1">
    <citation type="submission" date="2016-11" db="EMBL/GenBank/DDBJ databases">
        <authorList>
            <person name="Varghese N."/>
            <person name="Submissions S."/>
        </authorList>
    </citation>
    <scope>NUCLEOTIDE SEQUENCE [LARGE SCALE GENOMIC DNA]</scope>
    <source>
        <strain evidence="3">DSM 22363</strain>
    </source>
</reference>
<name>A0A1N6F7C7_9SPHN</name>